<evidence type="ECO:0000313" key="3">
    <source>
        <dbReference type="Proteomes" id="UP001556118"/>
    </source>
</evidence>
<protein>
    <submittedName>
        <fullName evidence="2">KTSC domain-containing protein</fullName>
    </submittedName>
</protein>
<organism evidence="2 3">
    <name type="scientific">Novosphingobium rhizovicinum</name>
    <dbReference type="NCBI Taxonomy" id="3228928"/>
    <lineage>
        <taxon>Bacteria</taxon>
        <taxon>Pseudomonadati</taxon>
        <taxon>Pseudomonadota</taxon>
        <taxon>Alphaproteobacteria</taxon>
        <taxon>Sphingomonadales</taxon>
        <taxon>Sphingomonadaceae</taxon>
        <taxon>Novosphingobium</taxon>
    </lineage>
</organism>
<dbReference type="Proteomes" id="UP001556118">
    <property type="component" value="Unassembled WGS sequence"/>
</dbReference>
<name>A0ABV3RA71_9SPHN</name>
<accession>A0ABV3RA71</accession>
<comment type="caution">
    <text evidence="2">The sequence shown here is derived from an EMBL/GenBank/DDBJ whole genome shotgun (WGS) entry which is preliminary data.</text>
</comment>
<dbReference type="EMBL" id="JBFNXR010000021">
    <property type="protein sequence ID" value="MEW9854978.1"/>
    <property type="molecule type" value="Genomic_DNA"/>
</dbReference>
<dbReference type="RefSeq" id="WP_367771879.1">
    <property type="nucleotide sequence ID" value="NZ_JBFNXR010000021.1"/>
</dbReference>
<reference evidence="2 3" key="1">
    <citation type="submission" date="2024-06" db="EMBL/GenBank/DDBJ databases">
        <title>Novosphingobium rhizovicinus M1R2S20.</title>
        <authorList>
            <person name="Sun J.-Q."/>
        </authorList>
    </citation>
    <scope>NUCLEOTIDE SEQUENCE [LARGE SCALE GENOMIC DNA]</scope>
    <source>
        <strain evidence="2 3">M1R2S20</strain>
    </source>
</reference>
<gene>
    <name evidence="2" type="ORF">ABUH87_07260</name>
</gene>
<evidence type="ECO:0000313" key="2">
    <source>
        <dbReference type="EMBL" id="MEW9854978.1"/>
    </source>
</evidence>
<dbReference type="InterPro" id="IPR025309">
    <property type="entry name" value="KTSC_dom"/>
</dbReference>
<sequence>MPSTAIREFAYDGQVGTLEVTFVSGRRYRYFLVPDHVAQDFAAASSKGGFFNAEIRDRYPFQELSRAR</sequence>
<dbReference type="Pfam" id="PF13619">
    <property type="entry name" value="KTSC"/>
    <property type="match status" value="1"/>
</dbReference>
<feature type="domain" description="KTSC" evidence="1">
    <location>
        <begin position="3"/>
        <end position="59"/>
    </location>
</feature>
<keyword evidence="3" id="KW-1185">Reference proteome</keyword>
<proteinExistence type="predicted"/>
<evidence type="ECO:0000259" key="1">
    <source>
        <dbReference type="Pfam" id="PF13619"/>
    </source>
</evidence>